<organism evidence="2 3">
    <name type="scientific">Glycine soja</name>
    <name type="common">Wild soybean</name>
    <dbReference type="NCBI Taxonomy" id="3848"/>
    <lineage>
        <taxon>Eukaryota</taxon>
        <taxon>Viridiplantae</taxon>
        <taxon>Streptophyta</taxon>
        <taxon>Embryophyta</taxon>
        <taxon>Tracheophyta</taxon>
        <taxon>Spermatophyta</taxon>
        <taxon>Magnoliopsida</taxon>
        <taxon>eudicotyledons</taxon>
        <taxon>Gunneridae</taxon>
        <taxon>Pentapetalae</taxon>
        <taxon>rosids</taxon>
        <taxon>fabids</taxon>
        <taxon>Fabales</taxon>
        <taxon>Fabaceae</taxon>
        <taxon>Papilionoideae</taxon>
        <taxon>50 kb inversion clade</taxon>
        <taxon>NPAAA clade</taxon>
        <taxon>indigoferoid/millettioid clade</taxon>
        <taxon>Phaseoleae</taxon>
        <taxon>Glycine</taxon>
        <taxon>Glycine subgen. Soja</taxon>
    </lineage>
</organism>
<dbReference type="InterPro" id="IPR027417">
    <property type="entry name" value="P-loop_NTPase"/>
</dbReference>
<dbReference type="Pfam" id="PF00071">
    <property type="entry name" value="Ras"/>
    <property type="match status" value="1"/>
</dbReference>
<name>A0A445KL83_GLYSO</name>
<dbReference type="EMBL" id="QZWG01000005">
    <property type="protein sequence ID" value="RZC11574.1"/>
    <property type="molecule type" value="Genomic_DNA"/>
</dbReference>
<dbReference type="InterPro" id="IPR001806">
    <property type="entry name" value="Small_GTPase"/>
</dbReference>
<protein>
    <submittedName>
        <fullName evidence="2">Uncharacterized protein</fullName>
    </submittedName>
</protein>
<feature type="transmembrane region" description="Helical" evidence="1">
    <location>
        <begin position="87"/>
        <end position="106"/>
    </location>
</feature>
<evidence type="ECO:0000256" key="1">
    <source>
        <dbReference type="SAM" id="Phobius"/>
    </source>
</evidence>
<dbReference type="GO" id="GO:0003924">
    <property type="term" value="F:GTPase activity"/>
    <property type="evidence" value="ECO:0007669"/>
    <property type="project" value="InterPro"/>
</dbReference>
<keyword evidence="1" id="KW-1133">Transmembrane helix</keyword>
<evidence type="ECO:0000313" key="2">
    <source>
        <dbReference type="EMBL" id="RZC11574.1"/>
    </source>
</evidence>
<dbReference type="SUPFAM" id="SSF52540">
    <property type="entry name" value="P-loop containing nucleoside triphosphate hydrolases"/>
    <property type="match status" value="1"/>
</dbReference>
<proteinExistence type="predicted"/>
<dbReference type="PRINTS" id="PR00449">
    <property type="entry name" value="RASTRNSFRMNG"/>
</dbReference>
<evidence type="ECO:0000313" key="3">
    <source>
        <dbReference type="Proteomes" id="UP000289340"/>
    </source>
</evidence>
<accession>A0A445KL83</accession>
<gene>
    <name evidence="2" type="ORF">D0Y65_011671</name>
</gene>
<sequence length="215" mass="24176">MGLSSWLNSNSGIAAQKWGFVGHEKLLLIGDSSVGKSCLLLRFAFFMEQFILTAMASSQFRRLSGSSNYWRFSVTSIQASGRKRHGFWVKMFLLGSLLACILFFSLTSGSRCVLCFTRLPLIHSLLLQFDHQPLGAKKGQSLRVALLSLLKYRLHSSTSLRHASESSSGKRTLPRLSTYLILGKMILLLLLTEWARKILMQSSQTLWIILKTNSK</sequence>
<dbReference type="AlphaFoldDB" id="A0A445KL83"/>
<keyword evidence="3" id="KW-1185">Reference proteome</keyword>
<comment type="caution">
    <text evidence="2">The sequence shown here is derived from an EMBL/GenBank/DDBJ whole genome shotgun (WGS) entry which is preliminary data.</text>
</comment>
<dbReference type="GO" id="GO:0005525">
    <property type="term" value="F:GTP binding"/>
    <property type="evidence" value="ECO:0007669"/>
    <property type="project" value="InterPro"/>
</dbReference>
<reference evidence="2 3" key="1">
    <citation type="submission" date="2018-09" db="EMBL/GenBank/DDBJ databases">
        <title>A high-quality reference genome of wild soybean provides a powerful tool to mine soybean genomes.</title>
        <authorList>
            <person name="Xie M."/>
            <person name="Chung C.Y.L."/>
            <person name="Li M.-W."/>
            <person name="Wong F.-L."/>
            <person name="Chan T.-F."/>
            <person name="Lam H.-M."/>
        </authorList>
    </citation>
    <scope>NUCLEOTIDE SEQUENCE [LARGE SCALE GENOMIC DNA]</scope>
    <source>
        <strain evidence="3">cv. W05</strain>
        <tissue evidence="2">Hypocotyl of etiolated seedlings</tissue>
    </source>
</reference>
<dbReference type="Proteomes" id="UP000289340">
    <property type="component" value="Chromosome 5"/>
</dbReference>
<keyword evidence="1" id="KW-0812">Transmembrane</keyword>
<keyword evidence="1" id="KW-0472">Membrane</keyword>